<dbReference type="EMBL" id="CP000699">
    <property type="protein sequence ID" value="ABQ70670.1"/>
    <property type="molecule type" value="Genomic_DNA"/>
</dbReference>
<gene>
    <name evidence="16" type="ordered locus">Swit_4330</name>
</gene>
<dbReference type="Pfam" id="PF00593">
    <property type="entry name" value="TonB_dep_Rec_b-barrel"/>
    <property type="match status" value="1"/>
</dbReference>
<feature type="domain" description="TonB-dependent receptor-like beta-barrel" evidence="14">
    <location>
        <begin position="304"/>
        <end position="743"/>
    </location>
</feature>
<evidence type="ECO:0000256" key="3">
    <source>
        <dbReference type="ARBA" id="ARBA00022452"/>
    </source>
</evidence>
<evidence type="ECO:0000313" key="17">
    <source>
        <dbReference type="Proteomes" id="UP000001989"/>
    </source>
</evidence>
<evidence type="ECO:0000256" key="5">
    <source>
        <dbReference type="ARBA" id="ARBA00022692"/>
    </source>
</evidence>
<dbReference type="Proteomes" id="UP000001989">
    <property type="component" value="Chromosome"/>
</dbReference>
<sequence length="780" mass="84067">MSGFSARAFGRYLVSVGMVALAAQAQAQTPPQPEAASDEIIVTAQRRVERLQDVPISASVISGADIQKKNMTSLEQLTAETPAVVVTKGGAANRLSIRGVGSGDNNPLFEQSVATFIDNVYQGRSRSNGASFLDIARVEILKGPQSVYFGNNSIAGVLNIVTRDPGDRLEGYARGSYNFDFNAATLEGAVGGPISDTLGIRVAGVATRGNGYIRDEGLGGLRIPRVRSYAGRATLRWQPIEELTWTVKASAEHSRQTGAIADEIAYCPPDPLFTAGATGSCLVALNRGEDVKLNQVRSHSPGQGIDLDTQSYVSTLAYDAGPLELSAITAYSHTKYNQRLDTDGTSATLTHFTTPERFSQFSQEFRISTPRDSWVALDAGAYFNREYIHGGVNYNFTSLNSRLTGAFAALAPLGSFGQYDDYRQRSKTYATYAHLTFRPTEQLTLSVGGRQSWVDKSIVLNQGFGIAANSFGDITPYPDATLQALGDRFGTAAGLGVAAVRNARRLDAHFSPSAVLSYQPTPALNLYAKYTNGFKAGGFNGLEHTGAAAALSFGPEYVDGYEAGIKSQWFNRRLTLNVAVFRNDFSDLQVSASQNFGVGVVNVIGNAGGARAQGIEVEGRWRITSELTTGLSLTLLDSKYTDYRNAAGNALDVQQGRPFVDLTGTRTRYAPKYSGNYTLDYLAPITSGLKLHLNGNAFFTGKYNFSNNNDPFLAQDAYVRLGAIIGLADADDRWEVSLVGKNLTDKLVRIFGTNLAQSRGSYLIGTDEPRSIAIQANLRF</sequence>
<keyword evidence="17" id="KW-1185">Reference proteome</keyword>
<evidence type="ECO:0000256" key="7">
    <source>
        <dbReference type="ARBA" id="ARBA00023065"/>
    </source>
</evidence>
<comment type="subcellular location">
    <subcellularLocation>
        <location evidence="1 11">Cell outer membrane</location>
        <topology evidence="1 11">Multi-pass membrane protein</topology>
    </subcellularLocation>
</comment>
<name>A0A9J9LG38_RHIWR</name>
<evidence type="ECO:0000256" key="10">
    <source>
        <dbReference type="ARBA" id="ARBA00023237"/>
    </source>
</evidence>
<dbReference type="SUPFAM" id="SSF56935">
    <property type="entry name" value="Porins"/>
    <property type="match status" value="1"/>
</dbReference>
<protein>
    <submittedName>
        <fullName evidence="16">TonB-dependent receptor</fullName>
    </submittedName>
</protein>
<evidence type="ECO:0000256" key="12">
    <source>
        <dbReference type="RuleBase" id="RU003357"/>
    </source>
</evidence>
<accession>A0A9J9LG38</accession>
<dbReference type="AlphaFoldDB" id="A0A9J9LG38"/>
<keyword evidence="16" id="KW-0675">Receptor</keyword>
<evidence type="ECO:0000256" key="13">
    <source>
        <dbReference type="SAM" id="SignalP"/>
    </source>
</evidence>
<keyword evidence="6" id="KW-0408">Iron</keyword>
<keyword evidence="10 11" id="KW-0998">Cell outer membrane</keyword>
<evidence type="ECO:0000256" key="6">
    <source>
        <dbReference type="ARBA" id="ARBA00023004"/>
    </source>
</evidence>
<evidence type="ECO:0000256" key="4">
    <source>
        <dbReference type="ARBA" id="ARBA00022496"/>
    </source>
</evidence>
<dbReference type="InterPro" id="IPR012910">
    <property type="entry name" value="Plug_dom"/>
</dbReference>
<dbReference type="Pfam" id="PF07715">
    <property type="entry name" value="Plug"/>
    <property type="match status" value="1"/>
</dbReference>
<dbReference type="Gene3D" id="2.40.170.20">
    <property type="entry name" value="TonB-dependent receptor, beta-barrel domain"/>
    <property type="match status" value="1"/>
</dbReference>
<dbReference type="GO" id="GO:0009279">
    <property type="term" value="C:cell outer membrane"/>
    <property type="evidence" value="ECO:0007669"/>
    <property type="project" value="UniProtKB-SubCell"/>
</dbReference>
<evidence type="ECO:0000256" key="2">
    <source>
        <dbReference type="ARBA" id="ARBA00022448"/>
    </source>
</evidence>
<organism evidence="16 17">
    <name type="scientific">Rhizorhabdus wittichii (strain DSM 6014 / CCUG 31198 / JCM 15750 / NBRC 105917 / EY 4224 / RW1)</name>
    <name type="common">Sphingomonas wittichii</name>
    <dbReference type="NCBI Taxonomy" id="392499"/>
    <lineage>
        <taxon>Bacteria</taxon>
        <taxon>Pseudomonadati</taxon>
        <taxon>Pseudomonadota</taxon>
        <taxon>Alphaproteobacteria</taxon>
        <taxon>Sphingomonadales</taxon>
        <taxon>Sphingomonadaceae</taxon>
        <taxon>Rhizorhabdus</taxon>
    </lineage>
</organism>
<feature type="domain" description="TonB-dependent receptor plug" evidence="15">
    <location>
        <begin position="51"/>
        <end position="157"/>
    </location>
</feature>
<dbReference type="InterPro" id="IPR036942">
    <property type="entry name" value="Beta-barrel_TonB_sf"/>
</dbReference>
<evidence type="ECO:0000256" key="11">
    <source>
        <dbReference type="PROSITE-ProRule" id="PRU01360"/>
    </source>
</evidence>
<dbReference type="PANTHER" id="PTHR32552">
    <property type="entry name" value="FERRICHROME IRON RECEPTOR-RELATED"/>
    <property type="match status" value="1"/>
</dbReference>
<evidence type="ECO:0000259" key="15">
    <source>
        <dbReference type="Pfam" id="PF07715"/>
    </source>
</evidence>
<keyword evidence="7" id="KW-0406">Ion transport</keyword>
<evidence type="ECO:0000256" key="9">
    <source>
        <dbReference type="ARBA" id="ARBA00023136"/>
    </source>
</evidence>
<keyword evidence="13" id="KW-0732">Signal</keyword>
<comment type="similarity">
    <text evidence="11 12">Belongs to the TonB-dependent receptor family.</text>
</comment>
<dbReference type="InterPro" id="IPR039426">
    <property type="entry name" value="TonB-dep_rcpt-like"/>
</dbReference>
<keyword evidence="3 11" id="KW-1134">Transmembrane beta strand</keyword>
<dbReference type="PANTHER" id="PTHR32552:SF81">
    <property type="entry name" value="TONB-DEPENDENT OUTER MEMBRANE RECEPTOR"/>
    <property type="match status" value="1"/>
</dbReference>
<dbReference type="PROSITE" id="PS52016">
    <property type="entry name" value="TONB_DEPENDENT_REC_3"/>
    <property type="match status" value="1"/>
</dbReference>
<keyword evidence="9 11" id="KW-0472">Membrane</keyword>
<feature type="chain" id="PRO_5039931667" evidence="13">
    <location>
        <begin position="28"/>
        <end position="780"/>
    </location>
</feature>
<dbReference type="GO" id="GO:0006826">
    <property type="term" value="P:iron ion transport"/>
    <property type="evidence" value="ECO:0007669"/>
    <property type="project" value="UniProtKB-KW"/>
</dbReference>
<reference evidence="16 17" key="1">
    <citation type="journal article" date="2010" name="J. Bacteriol.">
        <title>Genome sequence of the dioxin-mineralizing bacterium Sphingomonas wittichii RW1.</title>
        <authorList>
            <person name="Miller T.R."/>
            <person name="Delcher A.L."/>
            <person name="Salzberg S.L."/>
            <person name="Saunders E."/>
            <person name="Detter J.C."/>
            <person name="Halden R.U."/>
        </authorList>
    </citation>
    <scope>NUCLEOTIDE SEQUENCE [LARGE SCALE GENOMIC DNA]</scope>
    <source>
        <strain evidence="17">DSM 6014 / CCUG 31198 / JCM 15750 / NBRC 105917 / EY 4224 / RW1</strain>
    </source>
</reference>
<proteinExistence type="inferred from homology"/>
<keyword evidence="5 11" id="KW-0812">Transmembrane</keyword>
<evidence type="ECO:0000256" key="1">
    <source>
        <dbReference type="ARBA" id="ARBA00004571"/>
    </source>
</evidence>
<keyword evidence="8 12" id="KW-0798">TonB box</keyword>
<dbReference type="CDD" id="cd01347">
    <property type="entry name" value="ligand_gated_channel"/>
    <property type="match status" value="1"/>
</dbReference>
<keyword evidence="2 11" id="KW-0813">Transport</keyword>
<evidence type="ECO:0000259" key="14">
    <source>
        <dbReference type="Pfam" id="PF00593"/>
    </source>
</evidence>
<dbReference type="KEGG" id="swi:Swit_4330"/>
<dbReference type="InterPro" id="IPR000531">
    <property type="entry name" value="Beta-barrel_TonB"/>
</dbReference>
<feature type="signal peptide" evidence="13">
    <location>
        <begin position="1"/>
        <end position="27"/>
    </location>
</feature>
<keyword evidence="4" id="KW-0410">Iron transport</keyword>
<evidence type="ECO:0000313" key="16">
    <source>
        <dbReference type="EMBL" id="ABQ70670.1"/>
    </source>
</evidence>
<evidence type="ECO:0000256" key="8">
    <source>
        <dbReference type="ARBA" id="ARBA00023077"/>
    </source>
</evidence>